<dbReference type="SUPFAM" id="SSF48019">
    <property type="entry name" value="post-AAA+ oligomerization domain-like"/>
    <property type="match status" value="1"/>
</dbReference>
<dbReference type="Gene3D" id="1.20.272.10">
    <property type="match status" value="1"/>
</dbReference>
<dbReference type="GO" id="GO:0031391">
    <property type="term" value="C:Elg1 RFC-like complex"/>
    <property type="evidence" value="ECO:0007669"/>
    <property type="project" value="TreeGrafter"/>
</dbReference>
<evidence type="ECO:0000256" key="2">
    <source>
        <dbReference type="ARBA" id="ARBA00005378"/>
    </source>
</evidence>
<gene>
    <name evidence="9" type="ORF">BS47DRAFT_1346865</name>
</gene>
<dbReference type="GO" id="GO:0031390">
    <property type="term" value="C:Ctf18 RFC-like complex"/>
    <property type="evidence" value="ECO:0007669"/>
    <property type="project" value="TreeGrafter"/>
</dbReference>
<dbReference type="InterPro" id="IPR003593">
    <property type="entry name" value="AAA+_ATPase"/>
</dbReference>
<dbReference type="GO" id="GO:0003677">
    <property type="term" value="F:DNA binding"/>
    <property type="evidence" value="ECO:0007669"/>
    <property type="project" value="InterPro"/>
</dbReference>
<comment type="subcellular location">
    <subcellularLocation>
        <location evidence="1">Nucleus</location>
    </subcellularLocation>
</comment>
<dbReference type="InterPro" id="IPR050238">
    <property type="entry name" value="DNA_Rep/Repair_Clamp_Loader"/>
</dbReference>
<dbReference type="NCBIfam" id="NF001679">
    <property type="entry name" value="PRK00440.1"/>
    <property type="match status" value="1"/>
</dbReference>
<name>A0A9P6ASX0_9AGAM</name>
<comment type="similarity">
    <text evidence="2">Belongs to the activator 1 small subunits family.</text>
</comment>
<dbReference type="Pfam" id="PF00004">
    <property type="entry name" value="AAA"/>
    <property type="match status" value="1"/>
</dbReference>
<dbReference type="PANTHER" id="PTHR11669:SF9">
    <property type="entry name" value="REPLICATION FACTOR C SUBUNIT 5"/>
    <property type="match status" value="1"/>
</dbReference>
<keyword evidence="4" id="KW-0547">Nucleotide-binding</keyword>
<evidence type="ECO:0000256" key="7">
    <source>
        <dbReference type="ARBA" id="ARBA00070184"/>
    </source>
</evidence>
<dbReference type="FunFam" id="3.40.50.300:FF:000129">
    <property type="entry name" value="Replication factor C subunit 5"/>
    <property type="match status" value="1"/>
</dbReference>
<dbReference type="SUPFAM" id="SSF52540">
    <property type="entry name" value="P-loop containing nucleoside triphosphate hydrolases"/>
    <property type="match status" value="1"/>
</dbReference>
<evidence type="ECO:0000313" key="9">
    <source>
        <dbReference type="EMBL" id="KAF9511347.1"/>
    </source>
</evidence>
<dbReference type="InterPro" id="IPR013748">
    <property type="entry name" value="Rep_factorC_C"/>
</dbReference>
<dbReference type="Pfam" id="PF08542">
    <property type="entry name" value="Rep_fac_C"/>
    <property type="match status" value="1"/>
</dbReference>
<dbReference type="FunFam" id="1.20.272.10:FF:000004">
    <property type="entry name" value="Replication factor C subunit 5"/>
    <property type="match status" value="1"/>
</dbReference>
<dbReference type="AlphaFoldDB" id="A0A9P6ASX0"/>
<dbReference type="PANTHER" id="PTHR11669">
    <property type="entry name" value="REPLICATION FACTOR C / DNA POLYMERASE III GAMMA-TAU SUBUNIT"/>
    <property type="match status" value="1"/>
</dbReference>
<dbReference type="GO" id="GO:0006271">
    <property type="term" value="P:DNA strand elongation involved in DNA replication"/>
    <property type="evidence" value="ECO:0007669"/>
    <property type="project" value="UniProtKB-ARBA"/>
</dbReference>
<dbReference type="InterPro" id="IPR008921">
    <property type="entry name" value="DNA_pol3_clamp-load_cplx_C"/>
</dbReference>
<keyword evidence="5" id="KW-0067">ATP-binding</keyword>
<organism evidence="9 10">
    <name type="scientific">Hydnum rufescens UP504</name>
    <dbReference type="NCBI Taxonomy" id="1448309"/>
    <lineage>
        <taxon>Eukaryota</taxon>
        <taxon>Fungi</taxon>
        <taxon>Dikarya</taxon>
        <taxon>Basidiomycota</taxon>
        <taxon>Agaricomycotina</taxon>
        <taxon>Agaricomycetes</taxon>
        <taxon>Cantharellales</taxon>
        <taxon>Hydnaceae</taxon>
        <taxon>Hydnum</taxon>
    </lineage>
</organism>
<evidence type="ECO:0000256" key="3">
    <source>
        <dbReference type="ARBA" id="ARBA00022705"/>
    </source>
</evidence>
<dbReference type="InterPro" id="IPR003959">
    <property type="entry name" value="ATPase_AAA_core"/>
</dbReference>
<protein>
    <recommendedName>
        <fullName evidence="7">Replication factor C subunit 3</fullName>
    </recommendedName>
</protein>
<dbReference type="OrthoDB" id="4199794at2759"/>
<keyword evidence="3" id="KW-0235">DNA replication</keyword>
<evidence type="ECO:0000256" key="6">
    <source>
        <dbReference type="ARBA" id="ARBA00023242"/>
    </source>
</evidence>
<feature type="domain" description="AAA+ ATPase" evidence="8">
    <location>
        <begin position="38"/>
        <end position="166"/>
    </location>
</feature>
<dbReference type="Gene3D" id="3.40.50.300">
    <property type="entry name" value="P-loop containing nucleotide triphosphate hydrolases"/>
    <property type="match status" value="1"/>
</dbReference>
<dbReference type="EMBL" id="MU129001">
    <property type="protein sequence ID" value="KAF9511347.1"/>
    <property type="molecule type" value="Genomic_DNA"/>
</dbReference>
<dbReference type="InterPro" id="IPR047854">
    <property type="entry name" value="RFC_lid"/>
</dbReference>
<proteinExistence type="inferred from homology"/>
<dbReference type="GO" id="GO:0031389">
    <property type="term" value="C:Rad17 RFC-like complex"/>
    <property type="evidence" value="ECO:0007669"/>
    <property type="project" value="TreeGrafter"/>
</dbReference>
<keyword evidence="10" id="KW-1185">Reference proteome</keyword>
<dbReference type="SMART" id="SM00382">
    <property type="entry name" value="AAA"/>
    <property type="match status" value="1"/>
</dbReference>
<sequence length="325" mass="36453">MDDDTLPWVEKYRPHTLADIVSHGDITGTIQQFIQKNRLPHLLFYGPPGTGKTSMILAMARQLYGEQYKKHILELNASDDRGIDVVREQIKDFADSGRLFGNNGVKLIVLDEADMMTQAAQAALRRVIEQYTRNVRFCIICNYVNKIIPAIQSRCTRFRFSPLPMPEVEKRLVTVIENENLNITADGKDALLNLCKGDMRRALNILQACYAAYGVIDETAIYNCTGNPRPSDIAAMVQSMLSDEFTTSYNLITKMKVDRGLALQDLISGTYDYIEGLDFPPQTRVYILDQLATTEHRLSTGGNEKLQLTGLLGVFKHGVQLGAKS</sequence>
<dbReference type="Proteomes" id="UP000886523">
    <property type="component" value="Unassembled WGS sequence"/>
</dbReference>
<dbReference type="GO" id="GO:0016887">
    <property type="term" value="F:ATP hydrolysis activity"/>
    <property type="evidence" value="ECO:0007669"/>
    <property type="project" value="InterPro"/>
</dbReference>
<evidence type="ECO:0000256" key="5">
    <source>
        <dbReference type="ARBA" id="ARBA00022840"/>
    </source>
</evidence>
<dbReference type="Gene3D" id="1.10.8.60">
    <property type="match status" value="1"/>
</dbReference>
<dbReference type="CDD" id="cd18140">
    <property type="entry name" value="HLD_clamp_RFC"/>
    <property type="match status" value="1"/>
</dbReference>
<dbReference type="CDD" id="cd00009">
    <property type="entry name" value="AAA"/>
    <property type="match status" value="1"/>
</dbReference>
<dbReference type="GO" id="GO:0003689">
    <property type="term" value="F:DNA clamp loader activity"/>
    <property type="evidence" value="ECO:0007669"/>
    <property type="project" value="TreeGrafter"/>
</dbReference>
<keyword evidence="6" id="KW-0539">Nucleus</keyword>
<evidence type="ECO:0000256" key="1">
    <source>
        <dbReference type="ARBA" id="ARBA00004123"/>
    </source>
</evidence>
<dbReference type="FunFam" id="1.10.8.60:FF:000028">
    <property type="entry name" value="Replication factor C subunit 5"/>
    <property type="match status" value="1"/>
</dbReference>
<dbReference type="GO" id="GO:0006281">
    <property type="term" value="P:DNA repair"/>
    <property type="evidence" value="ECO:0007669"/>
    <property type="project" value="TreeGrafter"/>
</dbReference>
<dbReference type="InterPro" id="IPR027417">
    <property type="entry name" value="P-loop_NTPase"/>
</dbReference>
<evidence type="ECO:0000256" key="4">
    <source>
        <dbReference type="ARBA" id="ARBA00022741"/>
    </source>
</evidence>
<dbReference type="GO" id="GO:0005663">
    <property type="term" value="C:DNA replication factor C complex"/>
    <property type="evidence" value="ECO:0007669"/>
    <property type="project" value="TreeGrafter"/>
</dbReference>
<comment type="caution">
    <text evidence="9">The sequence shown here is derived from an EMBL/GenBank/DDBJ whole genome shotgun (WGS) entry which is preliminary data.</text>
</comment>
<dbReference type="GO" id="GO:0005524">
    <property type="term" value="F:ATP binding"/>
    <property type="evidence" value="ECO:0007669"/>
    <property type="project" value="UniProtKB-KW"/>
</dbReference>
<evidence type="ECO:0000313" key="10">
    <source>
        <dbReference type="Proteomes" id="UP000886523"/>
    </source>
</evidence>
<evidence type="ECO:0000259" key="8">
    <source>
        <dbReference type="SMART" id="SM00382"/>
    </source>
</evidence>
<accession>A0A9P6ASX0</accession>
<reference evidence="9" key="1">
    <citation type="journal article" date="2020" name="Nat. Commun.">
        <title>Large-scale genome sequencing of mycorrhizal fungi provides insights into the early evolution of symbiotic traits.</title>
        <authorList>
            <person name="Miyauchi S."/>
            <person name="Kiss E."/>
            <person name="Kuo A."/>
            <person name="Drula E."/>
            <person name="Kohler A."/>
            <person name="Sanchez-Garcia M."/>
            <person name="Morin E."/>
            <person name="Andreopoulos B."/>
            <person name="Barry K.W."/>
            <person name="Bonito G."/>
            <person name="Buee M."/>
            <person name="Carver A."/>
            <person name="Chen C."/>
            <person name="Cichocki N."/>
            <person name="Clum A."/>
            <person name="Culley D."/>
            <person name="Crous P.W."/>
            <person name="Fauchery L."/>
            <person name="Girlanda M."/>
            <person name="Hayes R.D."/>
            <person name="Keri Z."/>
            <person name="LaButti K."/>
            <person name="Lipzen A."/>
            <person name="Lombard V."/>
            <person name="Magnuson J."/>
            <person name="Maillard F."/>
            <person name="Murat C."/>
            <person name="Nolan M."/>
            <person name="Ohm R.A."/>
            <person name="Pangilinan J."/>
            <person name="Pereira M.F."/>
            <person name="Perotto S."/>
            <person name="Peter M."/>
            <person name="Pfister S."/>
            <person name="Riley R."/>
            <person name="Sitrit Y."/>
            <person name="Stielow J.B."/>
            <person name="Szollosi G."/>
            <person name="Zifcakova L."/>
            <person name="Stursova M."/>
            <person name="Spatafora J.W."/>
            <person name="Tedersoo L."/>
            <person name="Vaario L.M."/>
            <person name="Yamada A."/>
            <person name="Yan M."/>
            <person name="Wang P."/>
            <person name="Xu J."/>
            <person name="Bruns T."/>
            <person name="Baldrian P."/>
            <person name="Vilgalys R."/>
            <person name="Dunand C."/>
            <person name="Henrissat B."/>
            <person name="Grigoriev I.V."/>
            <person name="Hibbett D."/>
            <person name="Nagy L.G."/>
            <person name="Martin F.M."/>
        </authorList>
    </citation>
    <scope>NUCLEOTIDE SEQUENCE</scope>
    <source>
        <strain evidence="9">UP504</strain>
    </source>
</reference>